<dbReference type="GO" id="GO:0030313">
    <property type="term" value="C:cell envelope"/>
    <property type="evidence" value="ECO:0007669"/>
    <property type="project" value="UniProtKB-SubCell"/>
</dbReference>
<reference evidence="6 7" key="1">
    <citation type="submission" date="2016-10" db="EMBL/GenBank/DDBJ databases">
        <authorList>
            <person name="de Groot N.N."/>
        </authorList>
    </citation>
    <scope>NUCLEOTIDE SEQUENCE [LARGE SCALE GENOMIC DNA]</scope>
    <source>
        <strain evidence="6 7">DSM 12992</strain>
    </source>
</reference>
<evidence type="ECO:0000256" key="3">
    <source>
        <dbReference type="SAM" id="Phobius"/>
    </source>
</evidence>
<dbReference type="OrthoDB" id="1777386at2"/>
<dbReference type="Proteomes" id="UP000199263">
    <property type="component" value="Unassembled WGS sequence"/>
</dbReference>
<evidence type="ECO:0000313" key="6">
    <source>
        <dbReference type="EMBL" id="SFC41058.1"/>
    </source>
</evidence>
<evidence type="ECO:0000256" key="2">
    <source>
        <dbReference type="ARBA" id="ARBA00023054"/>
    </source>
</evidence>
<gene>
    <name evidence="6" type="ORF">SAMN05421842_103113</name>
</gene>
<keyword evidence="3" id="KW-0812">Transmembrane</keyword>
<keyword evidence="2" id="KW-0175">Coiled coil</keyword>
<dbReference type="RefSeq" id="WP_090088775.1">
    <property type="nucleotide sequence ID" value="NZ_FOMG01000003.1"/>
</dbReference>
<keyword evidence="7" id="KW-1185">Reference proteome</keyword>
<dbReference type="InterPro" id="IPR050465">
    <property type="entry name" value="UPF0194_transport"/>
</dbReference>
<evidence type="ECO:0000313" key="7">
    <source>
        <dbReference type="Proteomes" id="UP000199263"/>
    </source>
</evidence>
<evidence type="ECO:0000256" key="1">
    <source>
        <dbReference type="ARBA" id="ARBA00004196"/>
    </source>
</evidence>
<dbReference type="Gene3D" id="2.40.30.170">
    <property type="match status" value="1"/>
</dbReference>
<keyword evidence="3" id="KW-0472">Membrane</keyword>
<protein>
    <submittedName>
        <fullName evidence="6">Biotin-lipoyl like</fullName>
    </submittedName>
</protein>
<dbReference type="Gene3D" id="1.10.287.470">
    <property type="entry name" value="Helix hairpin bin"/>
    <property type="match status" value="1"/>
</dbReference>
<feature type="domain" description="CzcB-like barrel-sandwich hybrid" evidence="4">
    <location>
        <begin position="93"/>
        <end position="294"/>
    </location>
</feature>
<dbReference type="AlphaFoldDB" id="A0A1I1J374"/>
<dbReference type="Pfam" id="PF25990">
    <property type="entry name" value="Beta-barrel_YknX"/>
    <property type="match status" value="1"/>
</dbReference>
<evidence type="ECO:0000259" key="5">
    <source>
        <dbReference type="Pfam" id="PF25990"/>
    </source>
</evidence>
<dbReference type="InterPro" id="IPR058647">
    <property type="entry name" value="BSH_CzcB-like"/>
</dbReference>
<comment type="subcellular location">
    <subcellularLocation>
        <location evidence="1">Cell envelope</location>
    </subcellularLocation>
</comment>
<dbReference type="InterPro" id="IPR058636">
    <property type="entry name" value="Beta-barrel_YknX"/>
</dbReference>
<sequence>MKKLFTKKLNTEKLEDKGLSPKGLSTKRFRIKWKLKKKPTIILSIVTVVVLFFIISRIMMPKAKPDIKYTALSKGNIVNNINVLGQVKSEKSTNVYTTLNNQVKEVNVKVGDAVKAGDVLAVLDTTNLKNEIEQATATTDATEANAKVELDSRKKAYEDALYLDNNDLNKEISDTNATAKGAKLNLDDKEKVYEYNKVLLQYGEISQQDLNKTKIDFENAQSDYDKAVISLENAKVKISSDLSTAKNNYETAKINYDNKSQRIALESKKKQLEDCQIKAPVNGIVTSVNAVVGNPSTGSLFQIEDLEDVTVTVDIKEIDISNIKVGQKAEIKTDATEDTSIDGEVLSVESIAKKDNVPQIQGQGESQSTSNNVNFQAKIKMKDLNDKIKVGMNARVNIILNEKSDIYTVPHESIVQDGDNKSIFVAEKQGDKYIIKQVPVTIGMESDFNVEISGEGISDGIFVINDPSNYPVGSIVEISGGEPIE</sequence>
<dbReference type="PANTHER" id="PTHR32347">
    <property type="entry name" value="EFFLUX SYSTEM COMPONENT YKNX-RELATED"/>
    <property type="match status" value="1"/>
</dbReference>
<dbReference type="Pfam" id="PF25973">
    <property type="entry name" value="BSH_CzcB"/>
    <property type="match status" value="1"/>
</dbReference>
<dbReference type="SUPFAM" id="SSF111369">
    <property type="entry name" value="HlyD-like secretion proteins"/>
    <property type="match status" value="1"/>
</dbReference>
<dbReference type="STRING" id="119641.SAMN05421842_103113"/>
<feature type="domain" description="YknX-like beta-barrel" evidence="5">
    <location>
        <begin position="310"/>
        <end position="398"/>
    </location>
</feature>
<name>A0A1I1J374_9CLOT</name>
<feature type="transmembrane region" description="Helical" evidence="3">
    <location>
        <begin position="40"/>
        <end position="60"/>
    </location>
</feature>
<dbReference type="Gene3D" id="2.40.50.100">
    <property type="match status" value="1"/>
</dbReference>
<dbReference type="PRINTS" id="PR01490">
    <property type="entry name" value="RTXTOXIND"/>
</dbReference>
<organism evidence="6 7">
    <name type="scientific">Clostridium uliginosum</name>
    <dbReference type="NCBI Taxonomy" id="119641"/>
    <lineage>
        <taxon>Bacteria</taxon>
        <taxon>Bacillati</taxon>
        <taxon>Bacillota</taxon>
        <taxon>Clostridia</taxon>
        <taxon>Eubacteriales</taxon>
        <taxon>Clostridiaceae</taxon>
        <taxon>Clostridium</taxon>
    </lineage>
</organism>
<keyword evidence="3" id="KW-1133">Transmembrane helix</keyword>
<accession>A0A1I1J374</accession>
<proteinExistence type="predicted"/>
<dbReference type="EMBL" id="FOMG01000003">
    <property type="protein sequence ID" value="SFC41058.1"/>
    <property type="molecule type" value="Genomic_DNA"/>
</dbReference>
<evidence type="ECO:0000259" key="4">
    <source>
        <dbReference type="Pfam" id="PF25973"/>
    </source>
</evidence>
<dbReference type="PANTHER" id="PTHR32347:SF14">
    <property type="entry name" value="EFFLUX SYSTEM COMPONENT YKNX-RELATED"/>
    <property type="match status" value="1"/>
</dbReference>
<dbReference type="Gene3D" id="2.40.420.20">
    <property type="match status" value="1"/>
</dbReference>